<dbReference type="EMBL" id="LT629780">
    <property type="protein sequence ID" value="SDU39430.1"/>
    <property type="molecule type" value="Genomic_DNA"/>
</dbReference>
<dbReference type="Gene3D" id="1.10.10.60">
    <property type="entry name" value="Homeodomain-like"/>
    <property type="match status" value="1"/>
</dbReference>
<reference evidence="6" key="1">
    <citation type="submission" date="2016-10" db="EMBL/GenBank/DDBJ databases">
        <authorList>
            <person name="Varghese N."/>
            <person name="Submissions S."/>
        </authorList>
    </citation>
    <scope>NUCLEOTIDE SEQUENCE [LARGE SCALE GENOMIC DNA]</scope>
    <source>
        <strain evidence="6">CCTCC 2012022</strain>
    </source>
</reference>
<organism evidence="5 6">
    <name type="scientific">Geopseudomonas guangdongensis</name>
    <dbReference type="NCBI Taxonomy" id="1245526"/>
    <lineage>
        <taxon>Bacteria</taxon>
        <taxon>Pseudomonadati</taxon>
        <taxon>Pseudomonadota</taxon>
        <taxon>Gammaproteobacteria</taxon>
        <taxon>Pseudomonadales</taxon>
        <taxon>Pseudomonadaceae</taxon>
        <taxon>Geopseudomonas</taxon>
    </lineage>
</organism>
<dbReference type="PROSITE" id="PS01124">
    <property type="entry name" value="HTH_ARAC_FAMILY_2"/>
    <property type="match status" value="1"/>
</dbReference>
<evidence type="ECO:0000313" key="6">
    <source>
        <dbReference type="Proteomes" id="UP000243063"/>
    </source>
</evidence>
<protein>
    <submittedName>
        <fullName evidence="5">Transcriptional regulator, AraC family</fullName>
    </submittedName>
</protein>
<dbReference type="PRINTS" id="PR00032">
    <property type="entry name" value="HTHARAC"/>
</dbReference>
<dbReference type="PANTHER" id="PTHR47894">
    <property type="entry name" value="HTH-TYPE TRANSCRIPTIONAL REGULATOR GADX"/>
    <property type="match status" value="1"/>
</dbReference>
<evidence type="ECO:0000313" key="5">
    <source>
        <dbReference type="EMBL" id="SDU39430.1"/>
    </source>
</evidence>
<dbReference type="Pfam" id="PF12833">
    <property type="entry name" value="HTH_18"/>
    <property type="match status" value="1"/>
</dbReference>
<dbReference type="PANTHER" id="PTHR47894:SF1">
    <property type="entry name" value="HTH-TYPE TRANSCRIPTIONAL REGULATOR VQSM"/>
    <property type="match status" value="1"/>
</dbReference>
<evidence type="ECO:0000256" key="3">
    <source>
        <dbReference type="ARBA" id="ARBA00023163"/>
    </source>
</evidence>
<accession>A0A1H2I5K2</accession>
<dbReference type="InterPro" id="IPR020449">
    <property type="entry name" value="Tscrpt_reg_AraC-type_HTH"/>
</dbReference>
<name>A0A1H2I5K2_9GAMM</name>
<dbReference type="Pfam" id="PF12625">
    <property type="entry name" value="Arabinose_bd"/>
    <property type="match status" value="1"/>
</dbReference>
<dbReference type="SUPFAM" id="SSF46689">
    <property type="entry name" value="Homeodomain-like"/>
    <property type="match status" value="1"/>
</dbReference>
<dbReference type="AlphaFoldDB" id="A0A1H2I5K2"/>
<dbReference type="RefSeq" id="WP_090215526.1">
    <property type="nucleotide sequence ID" value="NZ_LT629780.1"/>
</dbReference>
<evidence type="ECO:0000259" key="4">
    <source>
        <dbReference type="PROSITE" id="PS01124"/>
    </source>
</evidence>
<dbReference type="GO" id="GO:0003700">
    <property type="term" value="F:DNA-binding transcription factor activity"/>
    <property type="evidence" value="ECO:0007669"/>
    <property type="project" value="InterPro"/>
</dbReference>
<dbReference type="InterPro" id="IPR018060">
    <property type="entry name" value="HTH_AraC"/>
</dbReference>
<gene>
    <name evidence="5" type="ORF">SAMN05216580_2739</name>
</gene>
<dbReference type="STRING" id="1245526.SAMN05216580_2739"/>
<dbReference type="GO" id="GO:0000976">
    <property type="term" value="F:transcription cis-regulatory region binding"/>
    <property type="evidence" value="ECO:0007669"/>
    <property type="project" value="TreeGrafter"/>
</dbReference>
<proteinExistence type="predicted"/>
<keyword evidence="3" id="KW-0804">Transcription</keyword>
<feature type="domain" description="HTH araC/xylS-type" evidence="4">
    <location>
        <begin position="233"/>
        <end position="335"/>
    </location>
</feature>
<dbReference type="SMART" id="SM00342">
    <property type="entry name" value="HTH_ARAC"/>
    <property type="match status" value="1"/>
</dbReference>
<keyword evidence="6" id="KW-1185">Reference proteome</keyword>
<sequence>MSAATEKGTISAALVEEALLELRRLGHDAEALLRGVGIDPPALAQPGARVPAALYARLWLASVRVLDDEFFAMNRRRMKPGSFAFMARAALGEASVGAALEGALRFLGLVLDDLDPRLSRCGALAEIVLDEPPGPPPRAFTCFTLWLMIHGLACWLAGQRLPILAIDLRSPAPDYDGDYRVMFGPNLNFSRPRSRLLLDARALDQPVRRGKDELRRFLAGAPANILVRYRDPQSLAMRVRAHLRALAPADWPDLEALARHFHMGASTLRRHLAQEGQSYQSLKDQLRRDLAIAHLDGGEPNFAELAFGLGFADASAFYKAFRKWTGATPGQYRTLIRQRGRHAAIVQTARED</sequence>
<evidence type="ECO:0000256" key="1">
    <source>
        <dbReference type="ARBA" id="ARBA00023015"/>
    </source>
</evidence>
<keyword evidence="1" id="KW-0805">Transcription regulation</keyword>
<dbReference type="InterPro" id="IPR032687">
    <property type="entry name" value="AraC-type_N"/>
</dbReference>
<dbReference type="InterPro" id="IPR009057">
    <property type="entry name" value="Homeodomain-like_sf"/>
</dbReference>
<evidence type="ECO:0000256" key="2">
    <source>
        <dbReference type="ARBA" id="ARBA00023125"/>
    </source>
</evidence>
<keyword evidence="2" id="KW-0238">DNA-binding</keyword>
<dbReference type="GO" id="GO:0005829">
    <property type="term" value="C:cytosol"/>
    <property type="evidence" value="ECO:0007669"/>
    <property type="project" value="TreeGrafter"/>
</dbReference>
<dbReference type="OrthoDB" id="5582699at2"/>
<dbReference type="Proteomes" id="UP000243063">
    <property type="component" value="Chromosome I"/>
</dbReference>